<gene>
    <name evidence="2" type="ORF">L227DRAFT_108544</name>
</gene>
<protein>
    <submittedName>
        <fullName evidence="2">Uncharacterized protein</fullName>
    </submittedName>
</protein>
<dbReference type="AlphaFoldDB" id="A0A5C2S8U6"/>
<dbReference type="EMBL" id="ML122267">
    <property type="protein sequence ID" value="RPD60161.1"/>
    <property type="molecule type" value="Genomic_DNA"/>
</dbReference>
<feature type="region of interest" description="Disordered" evidence="1">
    <location>
        <begin position="64"/>
        <end position="88"/>
    </location>
</feature>
<name>A0A5C2S8U6_9APHY</name>
<keyword evidence="3" id="KW-1185">Reference proteome</keyword>
<evidence type="ECO:0000313" key="3">
    <source>
        <dbReference type="Proteomes" id="UP000313359"/>
    </source>
</evidence>
<sequence>MNLIAHQDTRRTEVTTLDGPSKGMHHHRRQPALLECKVPEGVHAATRAPAACGTPTRALLSLCPKSGSRRSQAQSQNENQAQSGTHGPRYLGLGLRVVSNLRRASPRLEFGPGLRRDVDRFRRPGHEILGGVAPRTSTVFSVTQGHAGTCLRCLDWQDVKPAACRIVYVCVCISQASVRQLSNHIAHVPGRTGVTAQGRWIRCVRQTGMEGTDQGHEIHVHVSSSSCNVTRIPTSVRRAKRTGVKGPELRTASR</sequence>
<organism evidence="2 3">
    <name type="scientific">Lentinus tigrinus ALCF2SS1-6</name>
    <dbReference type="NCBI Taxonomy" id="1328759"/>
    <lineage>
        <taxon>Eukaryota</taxon>
        <taxon>Fungi</taxon>
        <taxon>Dikarya</taxon>
        <taxon>Basidiomycota</taxon>
        <taxon>Agaricomycotina</taxon>
        <taxon>Agaricomycetes</taxon>
        <taxon>Polyporales</taxon>
        <taxon>Polyporaceae</taxon>
        <taxon>Lentinus</taxon>
    </lineage>
</organism>
<proteinExistence type="predicted"/>
<dbReference type="Proteomes" id="UP000313359">
    <property type="component" value="Unassembled WGS sequence"/>
</dbReference>
<accession>A0A5C2S8U6</accession>
<evidence type="ECO:0000313" key="2">
    <source>
        <dbReference type="EMBL" id="RPD60161.1"/>
    </source>
</evidence>
<reference evidence="2" key="1">
    <citation type="journal article" date="2018" name="Genome Biol. Evol.">
        <title>Genomics and development of Lentinus tigrinus, a white-rot wood-decaying mushroom with dimorphic fruiting bodies.</title>
        <authorList>
            <person name="Wu B."/>
            <person name="Xu Z."/>
            <person name="Knudson A."/>
            <person name="Carlson A."/>
            <person name="Chen N."/>
            <person name="Kovaka S."/>
            <person name="LaButti K."/>
            <person name="Lipzen A."/>
            <person name="Pennachio C."/>
            <person name="Riley R."/>
            <person name="Schakwitz W."/>
            <person name="Umezawa K."/>
            <person name="Ohm R.A."/>
            <person name="Grigoriev I.V."/>
            <person name="Nagy L.G."/>
            <person name="Gibbons J."/>
            <person name="Hibbett D."/>
        </authorList>
    </citation>
    <scope>NUCLEOTIDE SEQUENCE [LARGE SCALE GENOMIC DNA]</scope>
    <source>
        <strain evidence="2">ALCF2SS1-6</strain>
    </source>
</reference>
<feature type="compositionally biased region" description="Low complexity" evidence="1">
    <location>
        <begin position="69"/>
        <end position="83"/>
    </location>
</feature>
<feature type="region of interest" description="Disordered" evidence="1">
    <location>
        <begin position="1"/>
        <end position="28"/>
    </location>
</feature>
<evidence type="ECO:0000256" key="1">
    <source>
        <dbReference type="SAM" id="MobiDB-lite"/>
    </source>
</evidence>